<name>A0A1J1IPY5_9DIPT</name>
<dbReference type="EMBL" id="CVRI01000055">
    <property type="protein sequence ID" value="CRL01158.1"/>
    <property type="molecule type" value="Genomic_DNA"/>
</dbReference>
<reference evidence="1 2" key="1">
    <citation type="submission" date="2015-04" db="EMBL/GenBank/DDBJ databases">
        <authorList>
            <person name="Syromyatnikov M.Y."/>
            <person name="Popov V.N."/>
        </authorList>
    </citation>
    <scope>NUCLEOTIDE SEQUENCE [LARGE SCALE GENOMIC DNA]</scope>
</reference>
<evidence type="ECO:0000313" key="2">
    <source>
        <dbReference type="Proteomes" id="UP000183832"/>
    </source>
</evidence>
<keyword evidence="2" id="KW-1185">Reference proteome</keyword>
<accession>A0A1J1IPY5</accession>
<proteinExistence type="predicted"/>
<dbReference type="AlphaFoldDB" id="A0A1J1IPY5"/>
<protein>
    <submittedName>
        <fullName evidence="1">CLUMA_CG014562, isoform A</fullName>
    </submittedName>
</protein>
<gene>
    <name evidence="1" type="ORF">CLUMA_CG014562</name>
</gene>
<evidence type="ECO:0000313" key="1">
    <source>
        <dbReference type="EMBL" id="CRL01158.1"/>
    </source>
</evidence>
<dbReference type="Proteomes" id="UP000183832">
    <property type="component" value="Unassembled WGS sequence"/>
</dbReference>
<organism evidence="1 2">
    <name type="scientific">Clunio marinus</name>
    <dbReference type="NCBI Taxonomy" id="568069"/>
    <lineage>
        <taxon>Eukaryota</taxon>
        <taxon>Metazoa</taxon>
        <taxon>Ecdysozoa</taxon>
        <taxon>Arthropoda</taxon>
        <taxon>Hexapoda</taxon>
        <taxon>Insecta</taxon>
        <taxon>Pterygota</taxon>
        <taxon>Neoptera</taxon>
        <taxon>Endopterygota</taxon>
        <taxon>Diptera</taxon>
        <taxon>Nematocera</taxon>
        <taxon>Chironomoidea</taxon>
        <taxon>Chironomidae</taxon>
        <taxon>Clunio</taxon>
    </lineage>
</organism>
<sequence length="112" mass="13551">MIRNELTFCLLKEDEKKKINGLFLRSQNVIVRAFLKRFKIIYLKGFMALMSDRVTFSLIRLDIESTPNEFRLQVLIIRLSFVKTNRIEGHFSEYQNRQKEKLKDDFHQKFPH</sequence>